<dbReference type="AlphaFoldDB" id="A0A7W8JZ08"/>
<dbReference type="Proteomes" id="UP000552709">
    <property type="component" value="Unassembled WGS sequence"/>
</dbReference>
<comment type="caution">
    <text evidence="1">The sequence shown here is derived from an EMBL/GenBank/DDBJ whole genome shotgun (WGS) entry which is preliminary data.</text>
</comment>
<evidence type="ECO:0000313" key="2">
    <source>
        <dbReference type="Proteomes" id="UP000552709"/>
    </source>
</evidence>
<accession>A0A7W8JZ08</accession>
<protein>
    <submittedName>
        <fullName evidence="1">Uncharacterized protein</fullName>
    </submittedName>
</protein>
<reference evidence="1 2" key="1">
    <citation type="submission" date="2020-08" db="EMBL/GenBank/DDBJ databases">
        <title>Genomic Encyclopedia of Type Strains, Phase IV (KMG-IV): sequencing the most valuable type-strain genomes for metagenomic binning, comparative biology and taxonomic classification.</title>
        <authorList>
            <person name="Goeker M."/>
        </authorList>
    </citation>
    <scope>NUCLEOTIDE SEQUENCE [LARGE SCALE GENOMIC DNA]</scope>
    <source>
        <strain evidence="1 2">DSM 27939</strain>
    </source>
</reference>
<name>A0A7W8JZ08_9DEIO</name>
<feature type="non-terminal residue" evidence="1">
    <location>
        <position position="1"/>
    </location>
</feature>
<dbReference type="EMBL" id="JACHFL010000023">
    <property type="protein sequence ID" value="MBB5365841.1"/>
    <property type="molecule type" value="Genomic_DNA"/>
</dbReference>
<sequence>SWSGAVTLDTEKQEYSLWQSKFRAAGLSVGPN</sequence>
<organism evidence="1 2">
    <name type="scientific">Deinococcus humi</name>
    <dbReference type="NCBI Taxonomy" id="662880"/>
    <lineage>
        <taxon>Bacteria</taxon>
        <taxon>Thermotogati</taxon>
        <taxon>Deinococcota</taxon>
        <taxon>Deinococci</taxon>
        <taxon>Deinococcales</taxon>
        <taxon>Deinococcaceae</taxon>
        <taxon>Deinococcus</taxon>
    </lineage>
</organism>
<proteinExistence type="predicted"/>
<keyword evidence="2" id="KW-1185">Reference proteome</keyword>
<gene>
    <name evidence="1" type="ORF">HNQ08_004967</name>
</gene>
<evidence type="ECO:0000313" key="1">
    <source>
        <dbReference type="EMBL" id="MBB5365841.1"/>
    </source>
</evidence>